<name>A0A4Y3QV98_STRCI</name>
<gene>
    <name evidence="3" type="ORF">SCA03_17220</name>
</gene>
<keyword evidence="2" id="KW-1133">Transmembrane helix</keyword>
<dbReference type="PANTHER" id="PTHR40765">
    <property type="entry name" value="ESX-2 SECRETION SYSTEM ATPASE ECCB2"/>
    <property type="match status" value="1"/>
</dbReference>
<feature type="compositionally biased region" description="Pro residues" evidence="1">
    <location>
        <begin position="535"/>
        <end position="545"/>
    </location>
</feature>
<feature type="compositionally biased region" description="Basic and acidic residues" evidence="1">
    <location>
        <begin position="500"/>
        <end position="509"/>
    </location>
</feature>
<dbReference type="Pfam" id="PF05108">
    <property type="entry name" value="T7SS_ESX1_EccB"/>
    <property type="match status" value="1"/>
</dbReference>
<feature type="region of interest" description="Disordered" evidence="1">
    <location>
        <begin position="321"/>
        <end position="352"/>
    </location>
</feature>
<dbReference type="InterPro" id="IPR044857">
    <property type="entry name" value="T7SS_EccB_R1"/>
</dbReference>
<dbReference type="EMBL" id="BJMM01000006">
    <property type="protein sequence ID" value="GEB49171.1"/>
    <property type="molecule type" value="Genomic_DNA"/>
</dbReference>
<feature type="region of interest" description="Disordered" evidence="1">
    <location>
        <begin position="468"/>
        <end position="564"/>
    </location>
</feature>
<dbReference type="AlphaFoldDB" id="A0A4Y3QV98"/>
<dbReference type="GO" id="GO:0005576">
    <property type="term" value="C:extracellular region"/>
    <property type="evidence" value="ECO:0007669"/>
    <property type="project" value="TreeGrafter"/>
</dbReference>
<keyword evidence="4" id="KW-1185">Reference proteome</keyword>
<evidence type="ECO:0000313" key="3">
    <source>
        <dbReference type="EMBL" id="GEB49171.1"/>
    </source>
</evidence>
<keyword evidence="2" id="KW-0472">Membrane</keyword>
<feature type="compositionally biased region" description="Low complexity" evidence="1">
    <location>
        <begin position="546"/>
        <end position="564"/>
    </location>
</feature>
<comment type="caution">
    <text evidence="3">The sequence shown here is derived from an EMBL/GenBank/DDBJ whole genome shotgun (WGS) entry which is preliminary data.</text>
</comment>
<dbReference type="InterPro" id="IPR007795">
    <property type="entry name" value="T7SS_EccB"/>
</dbReference>
<feature type="compositionally biased region" description="Low complexity" evidence="1">
    <location>
        <begin position="468"/>
        <end position="496"/>
    </location>
</feature>
<evidence type="ECO:0000313" key="4">
    <source>
        <dbReference type="Proteomes" id="UP000319210"/>
    </source>
</evidence>
<organism evidence="3 4">
    <name type="scientific">Streptomyces cacaoi</name>
    <dbReference type="NCBI Taxonomy" id="1898"/>
    <lineage>
        <taxon>Bacteria</taxon>
        <taxon>Bacillati</taxon>
        <taxon>Actinomycetota</taxon>
        <taxon>Actinomycetes</taxon>
        <taxon>Kitasatosporales</taxon>
        <taxon>Streptomycetaceae</taxon>
        <taxon>Streptomyces</taxon>
    </lineage>
</organism>
<accession>A0A4Y3QV98</accession>
<dbReference type="NCBIfam" id="TIGR03919">
    <property type="entry name" value="T7SS_EccB"/>
    <property type="match status" value="1"/>
</dbReference>
<reference evidence="3 4" key="1">
    <citation type="submission" date="2019-06" db="EMBL/GenBank/DDBJ databases">
        <title>Whole genome shotgun sequence of Streptomyces cacaoi subsp. cacaoi NBRC 12748.</title>
        <authorList>
            <person name="Hosoyama A."/>
            <person name="Uohara A."/>
            <person name="Ohji S."/>
            <person name="Ichikawa N."/>
        </authorList>
    </citation>
    <scope>NUCLEOTIDE SEQUENCE [LARGE SCALE GENOMIC DNA]</scope>
    <source>
        <strain evidence="3 4">NBRC 12748</strain>
    </source>
</reference>
<dbReference type="PANTHER" id="PTHR40765:SF2">
    <property type="entry name" value="ESX-2 SECRETION SYSTEM ATPASE ECCB2"/>
    <property type="match status" value="1"/>
</dbReference>
<protein>
    <submittedName>
        <fullName evidence="3">Type VII secretion protein EccB</fullName>
    </submittedName>
</protein>
<feature type="transmembrane region" description="Helical" evidence="2">
    <location>
        <begin position="41"/>
        <end position="61"/>
    </location>
</feature>
<feature type="compositionally biased region" description="Basic and acidic residues" evidence="1">
    <location>
        <begin position="323"/>
        <end position="333"/>
    </location>
</feature>
<evidence type="ECO:0000256" key="2">
    <source>
        <dbReference type="SAM" id="Phobius"/>
    </source>
</evidence>
<keyword evidence="2" id="KW-0812">Transmembrane</keyword>
<evidence type="ECO:0000256" key="1">
    <source>
        <dbReference type="SAM" id="MobiDB-lite"/>
    </source>
</evidence>
<proteinExistence type="predicted"/>
<sequence>MQSRRDQVQAYSFVVGRLTSGMLGGNPDAVDTPATRTRRGAVVSAVLSVLLCLGFLVYGLLVPGGSDAWREPGAIIVEKETGARFLYSGGSLRPVLNYTSAKLATGAAGTVTEVSAKDLSGTARGTPIGIPGVPDSLPAADALRGDPWQVCATSRATDDGKRAPVTSVGVAVSARAQKVPAGGAVLAEGPHGKREQYLLWRGKRLRLPERGGARQALGFGTVDPVRVDSAFLSAVPAGPDVRAPEVPARGDQGPELAGKRRRVGELFAVRSSGSAGQHYVLGKDGLVPLTPVGYQLLRADPGTREKAYGGERPTATVLDADETQAHLADRGEGPRTGGLPTRPPRPVQPGSGSATCLRIAPHGHRPQQTFTLAPRRYAGGSPLVERAHTTLGCPRPGLLSARPGGGVLAAPLSGGRHATTGAPFLITGDGTKYPLAARKVSDALGYGGASAVPLPAAVLRLLPTGPRLDPAAAARPPRSADSASADSASGDRASGDGASGDERCADDGARPAGGIQGPAAGSGAPDRTRAAPGRGPAPEPAPASEPGPASAPVRAPARSAGTTG</sequence>
<dbReference type="OrthoDB" id="3847604at2"/>
<dbReference type="Gene3D" id="3.30.2390.20">
    <property type="entry name" value="Type VII secretion system EccB, repeat 1 domain"/>
    <property type="match status" value="1"/>
</dbReference>
<dbReference type="RefSeq" id="WP_086816262.1">
    <property type="nucleotide sequence ID" value="NZ_BJMM01000006.1"/>
</dbReference>
<dbReference type="Proteomes" id="UP000319210">
    <property type="component" value="Unassembled WGS sequence"/>
</dbReference>